<proteinExistence type="predicted"/>
<keyword evidence="1" id="KW-0472">Membrane</keyword>
<dbReference type="PANTHER" id="PTHR34351:SF2">
    <property type="entry name" value="DUF58 DOMAIN-CONTAINING PROTEIN"/>
    <property type="match status" value="1"/>
</dbReference>
<dbReference type="EMBL" id="FUKW01000047">
    <property type="protein sequence ID" value="SJN24128.1"/>
    <property type="molecule type" value="Genomic_DNA"/>
</dbReference>
<gene>
    <name evidence="2" type="ORF">FM115_02875</name>
</gene>
<dbReference type="RefSeq" id="WP_087057343.1">
    <property type="nucleotide sequence ID" value="NZ_FUKW01000047.1"/>
</dbReference>
<keyword evidence="1" id="KW-1133">Transmembrane helix</keyword>
<feature type="transmembrane region" description="Helical" evidence="1">
    <location>
        <begin position="31"/>
        <end position="54"/>
    </location>
</feature>
<protein>
    <submittedName>
        <fullName evidence="2">Uncharacterized protein</fullName>
    </submittedName>
</protein>
<accession>A0A1R4IWP5</accession>
<feature type="transmembrane region" description="Helical" evidence="1">
    <location>
        <begin position="7"/>
        <end position="25"/>
    </location>
</feature>
<reference evidence="2 3" key="1">
    <citation type="submission" date="2017-02" db="EMBL/GenBank/DDBJ databases">
        <authorList>
            <person name="Peterson S.W."/>
        </authorList>
    </citation>
    <scope>NUCLEOTIDE SEQUENCE [LARGE SCALE GENOMIC DNA]</scope>
    <source>
        <strain evidence="2 3">42ea</strain>
    </source>
</reference>
<dbReference type="PANTHER" id="PTHR34351">
    <property type="entry name" value="SLR1927 PROTEIN-RELATED"/>
    <property type="match status" value="1"/>
</dbReference>
<sequence>MKRYLPSWRSLSFFFFYFFIIFYTFTFPGTVTWFIFYTFTLVLLIAFLSTRLTIKFKDINWKVQANGKVDLLFKITPRWSWLFMLSSLKFTLLEPTTLKTVYSDAFFRRMIQVHFDPFSLTRGQYNHLSLEVEGYGLFGIFNYYSKQNLPVLLSIFPEPLSKSNLISLMDNQSINSNRYNPFSNHEFQVKEIRTYQTRDSLSSIDWKSSLKREQWMIKEYETEEIKPIILCFLGSPSLQFEQLLSLTYSLYQYLSVSHDTIVHLIGDFEGITLSKNNKGDFLTIQPSTNTQKIKQLINNLDYKAAQVLIVKPSDLTISSLSFNQSVSSTVLTENHLKIMKGERFNE</sequence>
<evidence type="ECO:0000313" key="3">
    <source>
        <dbReference type="Proteomes" id="UP000195611"/>
    </source>
</evidence>
<evidence type="ECO:0000313" key="2">
    <source>
        <dbReference type="EMBL" id="SJN24128.1"/>
    </source>
</evidence>
<dbReference type="Proteomes" id="UP000195611">
    <property type="component" value="Unassembled WGS sequence"/>
</dbReference>
<dbReference type="AlphaFoldDB" id="A0A1R4IWP5"/>
<name>A0A1R4IWP5_9LACT</name>
<evidence type="ECO:0000256" key="1">
    <source>
        <dbReference type="SAM" id="Phobius"/>
    </source>
</evidence>
<organism evidence="2 3">
    <name type="scientific">Marinilactibacillus psychrotolerans 42ea</name>
    <dbReference type="NCBI Taxonomy" id="1255609"/>
    <lineage>
        <taxon>Bacteria</taxon>
        <taxon>Bacillati</taxon>
        <taxon>Bacillota</taxon>
        <taxon>Bacilli</taxon>
        <taxon>Lactobacillales</taxon>
        <taxon>Carnobacteriaceae</taxon>
        <taxon>Marinilactibacillus</taxon>
    </lineage>
</organism>
<keyword evidence="1" id="KW-0812">Transmembrane</keyword>